<feature type="domain" description="Ig-like" evidence="5">
    <location>
        <begin position="123"/>
        <end position="217"/>
    </location>
</feature>
<dbReference type="Gene3D" id="2.60.40.10">
    <property type="entry name" value="Immunoglobulins"/>
    <property type="match status" value="2"/>
</dbReference>
<dbReference type="GO" id="GO:0005886">
    <property type="term" value="C:plasma membrane"/>
    <property type="evidence" value="ECO:0007669"/>
    <property type="project" value="TreeGrafter"/>
</dbReference>
<feature type="signal peptide" evidence="4">
    <location>
        <begin position="1"/>
        <end position="23"/>
    </location>
</feature>
<accession>A0A812BZ77</accession>
<dbReference type="GO" id="GO:0008046">
    <property type="term" value="F:axon guidance receptor activity"/>
    <property type="evidence" value="ECO:0007669"/>
    <property type="project" value="TreeGrafter"/>
</dbReference>
<dbReference type="FunFam" id="2.60.40.10:FF:000032">
    <property type="entry name" value="palladin isoform X1"/>
    <property type="match status" value="1"/>
</dbReference>
<dbReference type="Pfam" id="PF13927">
    <property type="entry name" value="Ig_3"/>
    <property type="match status" value="1"/>
</dbReference>
<dbReference type="InterPro" id="IPR007110">
    <property type="entry name" value="Ig-like_dom"/>
</dbReference>
<evidence type="ECO:0000313" key="7">
    <source>
        <dbReference type="Proteomes" id="UP000597762"/>
    </source>
</evidence>
<dbReference type="InterPro" id="IPR003599">
    <property type="entry name" value="Ig_sub"/>
</dbReference>
<dbReference type="InterPro" id="IPR013783">
    <property type="entry name" value="Ig-like_fold"/>
</dbReference>
<keyword evidence="1 4" id="KW-0732">Signal</keyword>
<organism evidence="6 7">
    <name type="scientific">Acanthosepion pharaonis</name>
    <name type="common">Pharaoh cuttlefish</name>
    <name type="synonym">Sepia pharaonis</name>
    <dbReference type="NCBI Taxonomy" id="158019"/>
    <lineage>
        <taxon>Eukaryota</taxon>
        <taxon>Metazoa</taxon>
        <taxon>Spiralia</taxon>
        <taxon>Lophotrochozoa</taxon>
        <taxon>Mollusca</taxon>
        <taxon>Cephalopoda</taxon>
        <taxon>Coleoidea</taxon>
        <taxon>Decapodiformes</taxon>
        <taxon>Sepiida</taxon>
        <taxon>Sepiina</taxon>
        <taxon>Sepiidae</taxon>
        <taxon>Acanthosepion</taxon>
    </lineage>
</organism>
<dbReference type="InterPro" id="IPR050958">
    <property type="entry name" value="Cell_Adh-Cytoskel_Orgn"/>
</dbReference>
<dbReference type="OrthoDB" id="6148654at2759"/>
<dbReference type="PROSITE" id="PS50835">
    <property type="entry name" value="IG_LIKE"/>
    <property type="match status" value="2"/>
</dbReference>
<dbReference type="GO" id="GO:0030424">
    <property type="term" value="C:axon"/>
    <property type="evidence" value="ECO:0007669"/>
    <property type="project" value="TreeGrafter"/>
</dbReference>
<evidence type="ECO:0000313" key="6">
    <source>
        <dbReference type="EMBL" id="CAE1249776.1"/>
    </source>
</evidence>
<keyword evidence="3" id="KW-0393">Immunoglobulin domain</keyword>
<dbReference type="Pfam" id="PF07679">
    <property type="entry name" value="I-set"/>
    <property type="match status" value="1"/>
</dbReference>
<dbReference type="GO" id="GO:0007156">
    <property type="term" value="P:homophilic cell adhesion via plasma membrane adhesion molecules"/>
    <property type="evidence" value="ECO:0007669"/>
    <property type="project" value="TreeGrafter"/>
</dbReference>
<name>A0A812BZ77_ACAPH</name>
<dbReference type="InterPro" id="IPR003598">
    <property type="entry name" value="Ig_sub2"/>
</dbReference>
<proteinExistence type="predicted"/>
<dbReference type="GO" id="GO:0050808">
    <property type="term" value="P:synapse organization"/>
    <property type="evidence" value="ECO:0007669"/>
    <property type="project" value="TreeGrafter"/>
</dbReference>
<dbReference type="SMART" id="SM00408">
    <property type="entry name" value="IGc2"/>
    <property type="match status" value="2"/>
</dbReference>
<dbReference type="Proteomes" id="UP000597762">
    <property type="component" value="Unassembled WGS sequence"/>
</dbReference>
<dbReference type="PANTHER" id="PTHR45080:SF8">
    <property type="entry name" value="IG-LIKE DOMAIN-CONTAINING PROTEIN"/>
    <property type="match status" value="1"/>
</dbReference>
<dbReference type="SUPFAM" id="SSF48726">
    <property type="entry name" value="Immunoglobulin"/>
    <property type="match status" value="2"/>
</dbReference>
<feature type="domain" description="Ig-like" evidence="5">
    <location>
        <begin position="34"/>
        <end position="101"/>
    </location>
</feature>
<dbReference type="InterPro" id="IPR036179">
    <property type="entry name" value="Ig-like_dom_sf"/>
</dbReference>
<reference evidence="6" key="1">
    <citation type="submission" date="2021-01" db="EMBL/GenBank/DDBJ databases">
        <authorList>
            <person name="Li R."/>
            <person name="Bekaert M."/>
        </authorList>
    </citation>
    <scope>NUCLEOTIDE SEQUENCE</scope>
    <source>
        <strain evidence="6">Farmed</strain>
    </source>
</reference>
<evidence type="ECO:0000259" key="5">
    <source>
        <dbReference type="PROSITE" id="PS50835"/>
    </source>
</evidence>
<dbReference type="PANTHER" id="PTHR45080">
    <property type="entry name" value="CONTACTIN 5"/>
    <property type="match status" value="1"/>
</dbReference>
<dbReference type="EMBL" id="CAHIKZ030001024">
    <property type="protein sequence ID" value="CAE1249776.1"/>
    <property type="molecule type" value="Genomic_DNA"/>
</dbReference>
<sequence length="239" mass="26813">MSLFSAHHLFFLSLSSFFFLHLSFNTNSSVFFPPRIVACSPKSLHHRQGETIELFCNASGSPEPSLTWNKDGKPLHSSSRIRIEGYKVIIRNVHRIDAGVYMGTFANSVGSVSQLINLVVEGAAYIMVPPENMTAIEGQRIKFQCGAMAYPSNITYNWFKDNENIKFLPDYGDRINAFKDGSLVITSVIKNDMGWYTCHPTNGIGEDPKASAYLNVTCESFYDVVKWHFLSLLPPLICI</sequence>
<keyword evidence="7" id="KW-1185">Reference proteome</keyword>
<evidence type="ECO:0000256" key="2">
    <source>
        <dbReference type="ARBA" id="ARBA00023157"/>
    </source>
</evidence>
<evidence type="ECO:0000256" key="1">
    <source>
        <dbReference type="ARBA" id="ARBA00022729"/>
    </source>
</evidence>
<protein>
    <submittedName>
        <fullName evidence="6">IGSF9B</fullName>
    </submittedName>
</protein>
<evidence type="ECO:0000256" key="3">
    <source>
        <dbReference type="ARBA" id="ARBA00023319"/>
    </source>
</evidence>
<dbReference type="AlphaFoldDB" id="A0A812BZ77"/>
<dbReference type="SMART" id="SM00409">
    <property type="entry name" value="IG"/>
    <property type="match status" value="2"/>
</dbReference>
<dbReference type="InterPro" id="IPR013098">
    <property type="entry name" value="Ig_I-set"/>
</dbReference>
<evidence type="ECO:0000256" key="4">
    <source>
        <dbReference type="SAM" id="SignalP"/>
    </source>
</evidence>
<feature type="chain" id="PRO_5032972028" evidence="4">
    <location>
        <begin position="24"/>
        <end position="239"/>
    </location>
</feature>
<comment type="caution">
    <text evidence="6">The sequence shown here is derived from an EMBL/GenBank/DDBJ whole genome shotgun (WGS) entry which is preliminary data.</text>
</comment>
<gene>
    <name evidence="6" type="ORF">SPHA_26788</name>
</gene>
<keyword evidence="2" id="KW-1015">Disulfide bond</keyword>
<dbReference type="GO" id="GO:0043025">
    <property type="term" value="C:neuronal cell body"/>
    <property type="evidence" value="ECO:0007669"/>
    <property type="project" value="TreeGrafter"/>
</dbReference>